<dbReference type="AlphaFoldDB" id="A0A2S0WC52"/>
<dbReference type="SMART" id="SM00382">
    <property type="entry name" value="AAA"/>
    <property type="match status" value="1"/>
</dbReference>
<dbReference type="Pfam" id="PF00005">
    <property type="entry name" value="ABC_tran"/>
    <property type="match status" value="1"/>
</dbReference>
<dbReference type="InterPro" id="IPR003439">
    <property type="entry name" value="ABC_transporter-like_ATP-bd"/>
</dbReference>
<dbReference type="InterPro" id="IPR003593">
    <property type="entry name" value="AAA+_ATPase"/>
</dbReference>
<name>A0A2S0WC52_9CORY</name>
<dbReference type="GO" id="GO:0016887">
    <property type="term" value="F:ATP hydrolysis activity"/>
    <property type="evidence" value="ECO:0007669"/>
    <property type="project" value="InterPro"/>
</dbReference>
<dbReference type="PROSITE" id="PS50893">
    <property type="entry name" value="ABC_TRANSPORTER_2"/>
    <property type="match status" value="1"/>
</dbReference>
<dbReference type="SUPFAM" id="SSF52540">
    <property type="entry name" value="P-loop containing nucleoside triphosphate hydrolases"/>
    <property type="match status" value="1"/>
</dbReference>
<dbReference type="PANTHER" id="PTHR42939:SF1">
    <property type="entry name" value="ABC TRANSPORTER ATP-BINDING PROTEIN ALBC-RELATED"/>
    <property type="match status" value="1"/>
</dbReference>
<keyword evidence="2" id="KW-1185">Reference proteome</keyword>
<dbReference type="InterPro" id="IPR027417">
    <property type="entry name" value="P-loop_NTPase"/>
</dbReference>
<proteinExistence type="predicted"/>
<evidence type="ECO:0000313" key="1">
    <source>
        <dbReference type="EMBL" id="AWB83349.1"/>
    </source>
</evidence>
<dbReference type="InterPro" id="IPR051782">
    <property type="entry name" value="ABC_Transporter_VariousFunc"/>
</dbReference>
<dbReference type="Gene3D" id="3.40.50.300">
    <property type="entry name" value="P-loop containing nucleotide triphosphate hydrolases"/>
    <property type="match status" value="1"/>
</dbReference>
<accession>A0A2S0WC52</accession>
<gene>
    <name evidence="1" type="ORF">C3E79_01650</name>
</gene>
<protein>
    <submittedName>
        <fullName evidence="1">Uncharacterized protein</fullName>
    </submittedName>
</protein>
<dbReference type="RefSeq" id="WP_108403344.1">
    <property type="nucleotide sequence ID" value="NZ_CP026948.1"/>
</dbReference>
<evidence type="ECO:0000313" key="2">
    <source>
        <dbReference type="Proteomes" id="UP000244754"/>
    </source>
</evidence>
<dbReference type="EMBL" id="CP026948">
    <property type="protein sequence ID" value="AWB83349.1"/>
    <property type="molecule type" value="Genomic_DNA"/>
</dbReference>
<sequence length="209" mass="22480">MSLSIVGQSMSAGYKRNTPAFSDVTICVRSPGLRILHGPNGSGKSTLMEVIAGFLPLIAGTIAVSGEVTYIRHSPALVPFLTVRDNCTLYLRRYGFSPDSADRFIDGLGLQPHLDKLPSELSTGTLRKAWIVCGLLTRSGVLCLDEPFNGLDPGAADYVAAELFHQSAERLVLAVAHQPPEIITLDEHNRFADVCVSNAGFELRSARVG</sequence>
<dbReference type="Proteomes" id="UP000244754">
    <property type="component" value="Chromosome"/>
</dbReference>
<dbReference type="PANTHER" id="PTHR42939">
    <property type="entry name" value="ABC TRANSPORTER ATP-BINDING PROTEIN ALBC-RELATED"/>
    <property type="match status" value="1"/>
</dbReference>
<dbReference type="KEGG" id="clia:C3E79_01650"/>
<organism evidence="1 2">
    <name type="scientific">Corynebacterium liangguodongii</name>
    <dbReference type="NCBI Taxonomy" id="2079535"/>
    <lineage>
        <taxon>Bacteria</taxon>
        <taxon>Bacillati</taxon>
        <taxon>Actinomycetota</taxon>
        <taxon>Actinomycetes</taxon>
        <taxon>Mycobacteriales</taxon>
        <taxon>Corynebacteriaceae</taxon>
        <taxon>Corynebacterium</taxon>
    </lineage>
</organism>
<dbReference type="GO" id="GO:0005524">
    <property type="term" value="F:ATP binding"/>
    <property type="evidence" value="ECO:0007669"/>
    <property type="project" value="InterPro"/>
</dbReference>
<reference evidence="2" key="1">
    <citation type="submission" date="2018-01" db="EMBL/GenBank/DDBJ databases">
        <authorList>
            <person name="Li J."/>
        </authorList>
    </citation>
    <scope>NUCLEOTIDE SEQUENCE [LARGE SCALE GENOMIC DNA]</scope>
    <source>
        <strain evidence="2">2184</strain>
    </source>
</reference>